<dbReference type="SUPFAM" id="SSF88713">
    <property type="entry name" value="Glycoside hydrolase/deacetylase"/>
    <property type="match status" value="1"/>
</dbReference>
<dbReference type="CDD" id="cd10954">
    <property type="entry name" value="CE4_CtAXE_like"/>
    <property type="match status" value="1"/>
</dbReference>
<organism evidence="5 6">
    <name type="scientific">Lactococcus formosensis</name>
    <dbReference type="NCBI Taxonomy" id="1281486"/>
    <lineage>
        <taxon>Bacteria</taxon>
        <taxon>Bacillati</taxon>
        <taxon>Bacillota</taxon>
        <taxon>Bacilli</taxon>
        <taxon>Lactobacillales</taxon>
        <taxon>Streptococcaceae</taxon>
        <taxon>Lactococcus</taxon>
    </lineage>
</organism>
<reference evidence="5" key="1">
    <citation type="journal article" date="2022" name="Front. Microbiol.">
        <title>Feed Insects as a Reservoir of Granadaene-Producing Lactococci.</title>
        <authorList>
            <person name="Neuzil-Bunesova V."/>
            <person name="Ramirez Garcia A."/>
            <person name="Modrackova N."/>
            <person name="Makovska M."/>
            <person name="Sabolova M."/>
            <person name="Sproer C."/>
            <person name="Bunk B."/>
            <person name="Blom J."/>
            <person name="Schwab C."/>
        </authorList>
    </citation>
    <scope>NUCLEOTIDE SEQUENCE</scope>
    <source>
        <strain evidence="5">I4/6O</strain>
    </source>
</reference>
<dbReference type="PROSITE" id="PS51677">
    <property type="entry name" value="NODB"/>
    <property type="match status" value="1"/>
</dbReference>
<keyword evidence="1" id="KW-0479">Metal-binding</keyword>
<dbReference type="Gene3D" id="3.90.640.20">
    <property type="entry name" value="Heat-shock cognate protein, ATPase"/>
    <property type="match status" value="1"/>
</dbReference>
<accession>A0A9Q8Y1N7</accession>
<dbReference type="Gene3D" id="3.20.20.370">
    <property type="entry name" value="Glycoside hydrolase/deacetylase"/>
    <property type="match status" value="1"/>
</dbReference>
<dbReference type="InterPro" id="IPR011330">
    <property type="entry name" value="Glyco_hydro/deAcase_b/a-brl"/>
</dbReference>
<dbReference type="InterPro" id="IPR037126">
    <property type="entry name" value="PdaC/RsiV-like_sf"/>
</dbReference>
<dbReference type="GO" id="GO:0005975">
    <property type="term" value="P:carbohydrate metabolic process"/>
    <property type="evidence" value="ECO:0007669"/>
    <property type="project" value="InterPro"/>
</dbReference>
<dbReference type="InterPro" id="IPR002509">
    <property type="entry name" value="NODB_dom"/>
</dbReference>
<evidence type="ECO:0000313" key="5">
    <source>
        <dbReference type="EMBL" id="USJ19934.1"/>
    </source>
</evidence>
<proteinExistence type="predicted"/>
<dbReference type="AlphaFoldDB" id="A0A9Q8Y1N7"/>
<feature type="chain" id="PRO_5040313021" evidence="3">
    <location>
        <begin position="21"/>
        <end position="473"/>
    </location>
</feature>
<dbReference type="GO" id="GO:0046872">
    <property type="term" value="F:metal ion binding"/>
    <property type="evidence" value="ECO:0007669"/>
    <property type="project" value="UniProtKB-KW"/>
</dbReference>
<dbReference type="PANTHER" id="PTHR10587:SF133">
    <property type="entry name" value="CHITIN DEACETYLASE 1-RELATED"/>
    <property type="match status" value="1"/>
</dbReference>
<evidence type="ECO:0000256" key="3">
    <source>
        <dbReference type="SAM" id="SignalP"/>
    </source>
</evidence>
<feature type="domain" description="NodB homology" evidence="4">
    <location>
        <begin position="276"/>
        <end position="450"/>
    </location>
</feature>
<dbReference type="InterPro" id="IPR050248">
    <property type="entry name" value="Polysacc_deacetylase_ArnD"/>
</dbReference>
<dbReference type="Pfam" id="PF01522">
    <property type="entry name" value="Polysacc_deac_1"/>
    <property type="match status" value="1"/>
</dbReference>
<keyword evidence="3" id="KW-0732">Signal</keyword>
<sequence>MNKKWLKTGSALLALGIVFGAASLLVNTTEKENTTTSMNTYIRSTAAKEIEIETKKEEQGYHILMNYPKTKNAAINQKLEAFSNEELSSFKERTPENDTAEKGSLFQSFETYRFSPDIVSFKFNVMRKTNARVQAENLVVTKTYDLKENKELQLSDLFQDKEDLSSIAKNIYEKMLKIQENSSQRTKQVLSAGLRPTEKNFDAFVLDKKCLDFFLRPGQVNSSRDLYTKVSVPLSELGEIIKPQLLVGDLKEEAQNSKVKIPSAQQVKSKSLAHKKLVALTFDDGPDPQTTPRLLSILKNENVPATFFVLGNRLELYPELVKKEHALGYQVGSHTYNHENLPQLPVKQAQDEIKKTSDLMQKTVGIRPQGLRPPYGATTPQINEMAQTPIIQWSVDSLDWESKNVDQIEQVVMSEVYDGSIILMHDIYDTSVDGAARVIQKLKSQGYTFVTVNQLLQARGHLEDSHVYYNATR</sequence>
<dbReference type="EMBL" id="CP086395">
    <property type="protein sequence ID" value="USJ19934.1"/>
    <property type="molecule type" value="Genomic_DNA"/>
</dbReference>
<name>A0A9Q8Y1N7_9LACT</name>
<evidence type="ECO:0000256" key="1">
    <source>
        <dbReference type="ARBA" id="ARBA00022723"/>
    </source>
</evidence>
<evidence type="ECO:0000256" key="2">
    <source>
        <dbReference type="ARBA" id="ARBA00022801"/>
    </source>
</evidence>
<dbReference type="RefSeq" id="WP_252175326.1">
    <property type="nucleotide sequence ID" value="NZ_CP086395.1"/>
</dbReference>
<evidence type="ECO:0000313" key="6">
    <source>
        <dbReference type="Proteomes" id="UP001056730"/>
    </source>
</evidence>
<dbReference type="GO" id="GO:0016810">
    <property type="term" value="F:hydrolase activity, acting on carbon-nitrogen (but not peptide) bonds"/>
    <property type="evidence" value="ECO:0007669"/>
    <property type="project" value="InterPro"/>
</dbReference>
<keyword evidence="2" id="KW-0378">Hydrolase</keyword>
<evidence type="ECO:0000259" key="4">
    <source>
        <dbReference type="PROSITE" id="PS51677"/>
    </source>
</evidence>
<dbReference type="PANTHER" id="PTHR10587">
    <property type="entry name" value="GLYCOSYL TRANSFERASE-RELATED"/>
    <property type="match status" value="1"/>
</dbReference>
<dbReference type="GO" id="GO:0016020">
    <property type="term" value="C:membrane"/>
    <property type="evidence" value="ECO:0007669"/>
    <property type="project" value="TreeGrafter"/>
</dbReference>
<gene>
    <name evidence="5" type="ORF">LMK00_08860</name>
</gene>
<protein>
    <submittedName>
        <fullName evidence="5">Polysaccharide deacetylase family protein</fullName>
    </submittedName>
</protein>
<feature type="signal peptide" evidence="3">
    <location>
        <begin position="1"/>
        <end position="20"/>
    </location>
</feature>
<dbReference type="Proteomes" id="UP001056730">
    <property type="component" value="Chromosome"/>
</dbReference>
<dbReference type="KEGG" id="lfo:LMK00_08860"/>